<evidence type="ECO:0000256" key="4">
    <source>
        <dbReference type="ARBA" id="ARBA00022771"/>
    </source>
</evidence>
<dbReference type="PANTHER" id="PTHR46352:SF14">
    <property type="entry name" value="PROTEIN SENSITIVE TO PROTON RHIZOTOXICITY 2-LIKE"/>
    <property type="match status" value="1"/>
</dbReference>
<evidence type="ECO:0000256" key="5">
    <source>
        <dbReference type="ARBA" id="ARBA00022833"/>
    </source>
</evidence>
<dbReference type="InterPro" id="IPR044300">
    <property type="entry name" value="STOP1/2"/>
</dbReference>
<dbReference type="SMART" id="SM00355">
    <property type="entry name" value="ZnF_C2H2"/>
    <property type="match status" value="3"/>
</dbReference>
<evidence type="ECO:0000313" key="13">
    <source>
        <dbReference type="Proteomes" id="UP001189624"/>
    </source>
</evidence>
<evidence type="ECO:0000256" key="10">
    <source>
        <dbReference type="SAM" id="MobiDB-lite"/>
    </source>
</evidence>
<dbReference type="GO" id="GO:0008270">
    <property type="term" value="F:zinc ion binding"/>
    <property type="evidence" value="ECO:0007669"/>
    <property type="project" value="UniProtKB-KW"/>
</dbReference>
<evidence type="ECO:0000256" key="8">
    <source>
        <dbReference type="ARBA" id="ARBA00023242"/>
    </source>
</evidence>
<evidence type="ECO:0000256" key="6">
    <source>
        <dbReference type="ARBA" id="ARBA00023015"/>
    </source>
</evidence>
<dbReference type="Pfam" id="PF23115">
    <property type="entry name" value="zf-C2H2_STOP2_3rd"/>
    <property type="match status" value="1"/>
</dbReference>
<keyword evidence="6" id="KW-0805">Transcription regulation</keyword>
<sequence length="358" mass="40024">MSSSNSYPNADPTRILNSQDPTTTADPQLPLRNLSQIRTRIDSLQHFLSQSINTNTPLTTDQIAMVSTHIISSIHQIIVNGAALVTYSQHSTSAAVTSDAPSYPKPELSTSDKNKQLLDSKIESPEDDGSVKNDVVDSEIVELDAVELLAEHIHFCEICGKGFRRDANLRMHMRAHGDQFKTPEALARPSATGTRRRAVQFSCPFEGCNRNKLHRRFRPLKSAVCVKNHFKRSHCPKMYSCTRCHKKHFSVLSDLKSHAKHCGECRWKCTCGTTFSRKDKLFGHIALFEGHAPALACDEEDKGKQVVEGDDEDPMMMTESGFELANCFGDEELPEGFFDDFGSIDDYCLREVLGFPNN</sequence>
<comment type="subcellular location">
    <subcellularLocation>
        <location evidence="1">Nucleus</location>
    </subcellularLocation>
</comment>
<keyword evidence="4 9" id="KW-0863">Zinc-finger</keyword>
<gene>
    <name evidence="12" type="ORF">AYBTSS11_LOCUS2033</name>
</gene>
<dbReference type="EMBL" id="OY731398">
    <property type="protein sequence ID" value="CAJ1855623.1"/>
    <property type="molecule type" value="Genomic_DNA"/>
</dbReference>
<dbReference type="InterPro" id="IPR059161">
    <property type="entry name" value="Znf-C2H2_STOP1/2_3rd"/>
</dbReference>
<evidence type="ECO:0000256" key="7">
    <source>
        <dbReference type="ARBA" id="ARBA00023163"/>
    </source>
</evidence>
<dbReference type="AlphaFoldDB" id="A0AA86S253"/>
<evidence type="ECO:0000313" key="12">
    <source>
        <dbReference type="EMBL" id="CAJ1855623.1"/>
    </source>
</evidence>
<proteinExistence type="predicted"/>
<keyword evidence="8" id="KW-0539">Nucleus</keyword>
<evidence type="ECO:0000259" key="11">
    <source>
        <dbReference type="PROSITE" id="PS50157"/>
    </source>
</evidence>
<feature type="domain" description="C2H2-type" evidence="11">
    <location>
        <begin position="154"/>
        <end position="181"/>
    </location>
</feature>
<dbReference type="PROSITE" id="PS00028">
    <property type="entry name" value="ZINC_FINGER_C2H2_1"/>
    <property type="match status" value="1"/>
</dbReference>
<organism evidence="12 13">
    <name type="scientific">Sphenostylis stenocarpa</name>
    <dbReference type="NCBI Taxonomy" id="92480"/>
    <lineage>
        <taxon>Eukaryota</taxon>
        <taxon>Viridiplantae</taxon>
        <taxon>Streptophyta</taxon>
        <taxon>Embryophyta</taxon>
        <taxon>Tracheophyta</taxon>
        <taxon>Spermatophyta</taxon>
        <taxon>Magnoliopsida</taxon>
        <taxon>eudicotyledons</taxon>
        <taxon>Gunneridae</taxon>
        <taxon>Pentapetalae</taxon>
        <taxon>rosids</taxon>
        <taxon>fabids</taxon>
        <taxon>Fabales</taxon>
        <taxon>Fabaceae</taxon>
        <taxon>Papilionoideae</taxon>
        <taxon>50 kb inversion clade</taxon>
        <taxon>NPAAA clade</taxon>
        <taxon>indigoferoid/millettioid clade</taxon>
        <taxon>Phaseoleae</taxon>
        <taxon>Sphenostylis</taxon>
    </lineage>
</organism>
<evidence type="ECO:0000256" key="1">
    <source>
        <dbReference type="ARBA" id="ARBA00004123"/>
    </source>
</evidence>
<dbReference type="Proteomes" id="UP001189624">
    <property type="component" value="Chromosome 1"/>
</dbReference>
<name>A0AA86S253_9FABA</name>
<dbReference type="SUPFAM" id="SSF57667">
    <property type="entry name" value="beta-beta-alpha zinc fingers"/>
    <property type="match status" value="1"/>
</dbReference>
<dbReference type="InterPro" id="IPR013087">
    <property type="entry name" value="Znf_C2H2_type"/>
</dbReference>
<dbReference type="PROSITE" id="PS50157">
    <property type="entry name" value="ZINC_FINGER_C2H2_2"/>
    <property type="match status" value="1"/>
</dbReference>
<protein>
    <recommendedName>
        <fullName evidence="11">C2H2-type domain-containing protein</fullName>
    </recommendedName>
</protein>
<evidence type="ECO:0000256" key="9">
    <source>
        <dbReference type="PROSITE-ProRule" id="PRU00042"/>
    </source>
</evidence>
<accession>A0AA86S253</accession>
<dbReference type="GO" id="GO:0010044">
    <property type="term" value="P:response to aluminum ion"/>
    <property type="evidence" value="ECO:0007669"/>
    <property type="project" value="InterPro"/>
</dbReference>
<dbReference type="InterPro" id="IPR058196">
    <property type="entry name" value="zf-C2H2_STOP1/2_C"/>
</dbReference>
<keyword evidence="3" id="KW-0677">Repeat</keyword>
<evidence type="ECO:0000256" key="2">
    <source>
        <dbReference type="ARBA" id="ARBA00022723"/>
    </source>
</evidence>
<dbReference type="Gramene" id="rna-AYBTSS11_LOCUS2033">
    <property type="protein sequence ID" value="CAJ1855623.1"/>
    <property type="gene ID" value="gene-AYBTSS11_LOCUS2033"/>
</dbReference>
<reference evidence="12" key="1">
    <citation type="submission" date="2023-10" db="EMBL/GenBank/DDBJ databases">
        <authorList>
            <person name="Domelevo Entfellner J.-B."/>
        </authorList>
    </citation>
    <scope>NUCLEOTIDE SEQUENCE</scope>
</reference>
<dbReference type="GO" id="GO:0010447">
    <property type="term" value="P:response to acidic pH"/>
    <property type="evidence" value="ECO:0007669"/>
    <property type="project" value="InterPro"/>
</dbReference>
<feature type="region of interest" description="Disordered" evidence="10">
    <location>
        <begin position="1"/>
        <end position="28"/>
    </location>
</feature>
<feature type="compositionally biased region" description="Polar residues" evidence="10">
    <location>
        <begin position="15"/>
        <end position="26"/>
    </location>
</feature>
<dbReference type="Gene3D" id="3.30.160.60">
    <property type="entry name" value="Classic Zinc Finger"/>
    <property type="match status" value="1"/>
</dbReference>
<dbReference type="InterPro" id="IPR036236">
    <property type="entry name" value="Znf_C2H2_sf"/>
</dbReference>
<keyword evidence="5" id="KW-0862">Zinc</keyword>
<dbReference type="PANTHER" id="PTHR46352">
    <property type="entry name" value="PROTEIN SENSITIVE TO PROTON RHIZOTOXICITY 1"/>
    <property type="match status" value="1"/>
</dbReference>
<keyword evidence="13" id="KW-1185">Reference proteome</keyword>
<dbReference type="Pfam" id="PF23118">
    <property type="entry name" value="zf-C2H2_STOP2_C"/>
    <property type="match status" value="1"/>
</dbReference>
<keyword evidence="2" id="KW-0479">Metal-binding</keyword>
<evidence type="ECO:0000256" key="3">
    <source>
        <dbReference type="ARBA" id="ARBA00022737"/>
    </source>
</evidence>
<dbReference type="FunFam" id="3.30.160.60:FF:000100">
    <property type="entry name" value="Zinc finger 45-like"/>
    <property type="match status" value="1"/>
</dbReference>
<feature type="region of interest" description="Disordered" evidence="10">
    <location>
        <begin position="95"/>
        <end position="115"/>
    </location>
</feature>
<keyword evidence="7" id="KW-0804">Transcription</keyword>